<dbReference type="AlphaFoldDB" id="A0A1C7EHD8"/>
<protein>
    <submittedName>
        <fullName evidence="2">KNTase domain-containing protein</fullName>
    </submittedName>
</protein>
<evidence type="ECO:0000313" key="3">
    <source>
        <dbReference type="Proteomes" id="UP000092495"/>
    </source>
</evidence>
<dbReference type="Proteomes" id="UP000092495">
    <property type="component" value="Chromosome"/>
</dbReference>
<dbReference type="SUPFAM" id="SSF81301">
    <property type="entry name" value="Nucleotidyltransferase"/>
    <property type="match status" value="1"/>
</dbReference>
<dbReference type="Pfam" id="PF07827">
    <property type="entry name" value="KNTase_C"/>
    <property type="match status" value="1"/>
</dbReference>
<dbReference type="KEGG" id="pdg:BCM40_07800"/>
<evidence type="ECO:0000259" key="1">
    <source>
        <dbReference type="Pfam" id="PF07827"/>
    </source>
</evidence>
<accession>A0A1C7EHD8</accession>
<dbReference type="SUPFAM" id="SSF81593">
    <property type="entry name" value="Nucleotidyltransferase substrate binding subunit/domain"/>
    <property type="match status" value="1"/>
</dbReference>
<dbReference type="STRING" id="414778.BCM40_07800"/>
<dbReference type="GO" id="GO:0046677">
    <property type="term" value="P:response to antibiotic"/>
    <property type="evidence" value="ECO:0007669"/>
    <property type="project" value="InterPro"/>
</dbReference>
<gene>
    <name evidence="2" type="ORF">BCM40_07800</name>
</gene>
<name>A0A1C7EHD8_9BACL</name>
<keyword evidence="3" id="KW-1185">Reference proteome</keyword>
<dbReference type="InterPro" id="IPR012481">
    <property type="entry name" value="KNTase_C"/>
</dbReference>
<dbReference type="EMBL" id="CP016543">
    <property type="protein sequence ID" value="ANU23280.1"/>
    <property type="molecule type" value="Genomic_DNA"/>
</dbReference>
<dbReference type="GO" id="GO:0016779">
    <property type="term" value="F:nucleotidyltransferase activity"/>
    <property type="evidence" value="ECO:0007669"/>
    <property type="project" value="InterPro"/>
</dbReference>
<sequence>MLMYPDSTTRSEKVDMIAVLKERLLAAYGEQLLAIGVYGSIALETEGPYSDIEMHVVTKEYHRLEDLEFVYDKFKIEIGFHDKQAFFEKAKKIDDAWAIKAGAFIHVLPVYDPTNLFDQVKSLPFKGLSLSAHRVMKEFMVGEPYETMAKIRNSYHSGNHNYIPLGANDLVWETAKLIGLANHTYYSTRAKTYEESIQLESVPSGYKEIVHHVKYGQLTDTEMVYQLCEGLWTGLNDWMESLGLDYRLKQLPF</sequence>
<dbReference type="Gene3D" id="3.30.460.10">
    <property type="entry name" value="Beta Polymerase, domain 2"/>
    <property type="match status" value="1"/>
</dbReference>
<feature type="domain" description="Kanamycin nucleotidyltransferase C-terminal" evidence="1">
    <location>
        <begin position="115"/>
        <end position="244"/>
    </location>
</feature>
<evidence type="ECO:0000313" key="2">
    <source>
        <dbReference type="EMBL" id="ANU23280.1"/>
    </source>
</evidence>
<dbReference type="Gene3D" id="1.20.120.330">
    <property type="entry name" value="Nucleotidyltransferases domain 2"/>
    <property type="match status" value="1"/>
</dbReference>
<organism evidence="2 3">
    <name type="scientific">Planococcus donghaensis</name>
    <dbReference type="NCBI Taxonomy" id="414778"/>
    <lineage>
        <taxon>Bacteria</taxon>
        <taxon>Bacillati</taxon>
        <taxon>Bacillota</taxon>
        <taxon>Bacilli</taxon>
        <taxon>Bacillales</taxon>
        <taxon>Caryophanaceae</taxon>
        <taxon>Planococcus</taxon>
    </lineage>
</organism>
<proteinExistence type="predicted"/>
<dbReference type="InterPro" id="IPR043519">
    <property type="entry name" value="NT_sf"/>
</dbReference>
<reference evidence="2" key="1">
    <citation type="submission" date="2016-10" db="EMBL/GenBank/DDBJ databases">
        <authorList>
            <person name="See-Too W.S."/>
        </authorList>
    </citation>
    <scope>NUCLEOTIDE SEQUENCE</scope>
    <source>
        <strain evidence="2">DSM 22276</strain>
    </source>
</reference>
<dbReference type="OrthoDB" id="24442at2"/>